<feature type="compositionally biased region" description="Polar residues" evidence="2">
    <location>
        <begin position="244"/>
        <end position="259"/>
    </location>
</feature>
<evidence type="ECO:0000313" key="4">
    <source>
        <dbReference type="Proteomes" id="UP000250235"/>
    </source>
</evidence>
<dbReference type="InterPro" id="IPR042277">
    <property type="entry name" value="IST1-like"/>
</dbReference>
<dbReference type="PANTHER" id="PTHR12161">
    <property type="entry name" value="IST1 FAMILY MEMBER"/>
    <property type="match status" value="1"/>
</dbReference>
<evidence type="ECO:0000313" key="3">
    <source>
        <dbReference type="EMBL" id="KZV42731.1"/>
    </source>
</evidence>
<gene>
    <name evidence="3" type="ORF">F511_10439</name>
</gene>
<dbReference type="Proteomes" id="UP000250235">
    <property type="component" value="Unassembled WGS sequence"/>
</dbReference>
<accession>A0A2Z7C9Q8</accession>
<feature type="region of interest" description="Disordered" evidence="2">
    <location>
        <begin position="189"/>
        <end position="212"/>
    </location>
</feature>
<feature type="compositionally biased region" description="Low complexity" evidence="2">
    <location>
        <begin position="1056"/>
        <end position="1068"/>
    </location>
</feature>
<sequence>MKKSKFLQNSKDMLSRSFNPAKCKTSLRLAGSRLKLLKNKKEVQVKQMKREIAQLLESGQDRTARIRVEHVIREEKMMAAYDLLEIYCELIVSRLPIIESQKNIPIDLKEAIASVVFASPRCGDVPEFLDIRKHITAKYGKDFTTAAIELRPECGVGRMLVEKLSAVAPDGQAKTKILIAIAEEHNISWDPKSSDEKDQVPPNELLSGPSTFGKASALSAEAPLAGDPDIQAAPPFSDNKRHTTAFNVSQPIPKTSVGTENISSAQNYGIRLTSQSEMRPTGDKKTQMFQDENYASSFDRQRWNMEFKDATAAAQAAAESAERASMAARAAAELSNRDRIMRQNSSPKGHVSRNEGRENSETSKLASKHISEDSASKPFMEETEPQREQIDRGRPHNEKTSGSFKDSHRSRKEYVQSTSSKDNDTKDHGVLAAGVHSQKNSLKVSRDEMSMENEAKTTNDWPQKSENFREERVGKQSSVNFSRSDSRISDNLNIFAESDGREFGQFAGEDPFVDIGMKKQSIKYDSESTYDWPEKSKHLVEERIVKLPSVNSSRAHSNISDVENIFVSSKEQSFGHEIVEDPFVGISKGSIPGEDSQTSTQGTAAVVFDKSDSESDGGYDFGTTYDEQESVCHMPSKLPGNSSVSYDSSGSTKIMQPNNSSLFPTRNNSSPDLSEILMAKDGSEMDNNMAVKFDYSEAPSSESDDGMNMLGHTVKQDSRDTSSRQNSSSQSVRSEIIDKNRESLGSPLRGKGYSGFGRKQPSLSSDYELMSEEILKERDQGKGASPGKLSFRNSAAGKKKEHSRFGSKHLSLSSDDELMSEEILEKSSRGKGNSPGKLSFQKSSSGKPASRSAESQIEAIGYGNESDSDSGEGLKFGKLTGGFRHKGYNQPSYLKNQLGRQSLLKKETDDAATSNGRSISPPAVESPRINKTFGNKKGTRIPVLSFDSDTDSSEDEEYKSSGYSKERVTPNSAEVIKKSSLGASRLNYGSSTSDSDADAPEEPLARKNLLRVGISRRTKAPSSSAEPNSFLNARWNESKTPDSDATGRRKPRVSDSSENQQESESQWKNSKKLENYERPTSANAPYYPAKSSFWVPPEQPSSAKAAHGTLNESNMRLKSEALEDDASNDRKPVETRRKMSEVLDSDEEDEKRSTRTNTFETPRELESERKSSMQWENPKRPTSTKVTSKPTKSSAFSPPKQYKAASKPSHPSFPERSEQLNSTKPTTSTSPEPRSPQKASVSEQPSSPQTKAESSVSNENPKTATLNKTNSNKRDGTQKASHVHPKLPDYDSFIQAFRKNRPFA</sequence>
<dbReference type="GO" id="GO:0015031">
    <property type="term" value="P:protein transport"/>
    <property type="evidence" value="ECO:0007669"/>
    <property type="project" value="InterPro"/>
</dbReference>
<feature type="compositionally biased region" description="Basic and acidic residues" evidence="2">
    <location>
        <begin position="352"/>
        <end position="361"/>
    </location>
</feature>
<dbReference type="FunFam" id="1.20.1260.60:FF:000003">
    <property type="entry name" value="IST1-like protein isoform A"/>
    <property type="match status" value="1"/>
</dbReference>
<dbReference type="Gene3D" id="1.20.1260.60">
    <property type="entry name" value="Vacuolar protein sorting-associated protein Ist1"/>
    <property type="match status" value="1"/>
</dbReference>
<dbReference type="OrthoDB" id="29853at2759"/>
<dbReference type="PANTHER" id="PTHR12161:SF13">
    <property type="entry name" value="REGULATOR OF VPS4 ACTIVITY IN THE MVB PATHWAY PROTEIN"/>
    <property type="match status" value="1"/>
</dbReference>
<feature type="region of interest" description="Disordered" evidence="2">
    <location>
        <begin position="608"/>
        <end position="1293"/>
    </location>
</feature>
<organism evidence="3 4">
    <name type="scientific">Dorcoceras hygrometricum</name>
    <dbReference type="NCBI Taxonomy" id="472368"/>
    <lineage>
        <taxon>Eukaryota</taxon>
        <taxon>Viridiplantae</taxon>
        <taxon>Streptophyta</taxon>
        <taxon>Embryophyta</taxon>
        <taxon>Tracheophyta</taxon>
        <taxon>Spermatophyta</taxon>
        <taxon>Magnoliopsida</taxon>
        <taxon>eudicotyledons</taxon>
        <taxon>Gunneridae</taxon>
        <taxon>Pentapetalae</taxon>
        <taxon>asterids</taxon>
        <taxon>lamiids</taxon>
        <taxon>Lamiales</taxon>
        <taxon>Gesneriaceae</taxon>
        <taxon>Didymocarpoideae</taxon>
        <taxon>Trichosporeae</taxon>
        <taxon>Loxocarpinae</taxon>
        <taxon>Dorcoceras</taxon>
    </lineage>
</organism>
<feature type="compositionally biased region" description="Basic and acidic residues" evidence="2">
    <location>
        <begin position="1115"/>
        <end position="1141"/>
    </location>
</feature>
<keyword evidence="4" id="KW-1185">Reference proteome</keyword>
<reference evidence="3 4" key="1">
    <citation type="journal article" date="2015" name="Proc. Natl. Acad. Sci. U.S.A.">
        <title>The resurrection genome of Boea hygrometrica: A blueprint for survival of dehydration.</title>
        <authorList>
            <person name="Xiao L."/>
            <person name="Yang G."/>
            <person name="Zhang L."/>
            <person name="Yang X."/>
            <person name="Zhao S."/>
            <person name="Ji Z."/>
            <person name="Zhou Q."/>
            <person name="Hu M."/>
            <person name="Wang Y."/>
            <person name="Chen M."/>
            <person name="Xu Y."/>
            <person name="Jin H."/>
            <person name="Xiao X."/>
            <person name="Hu G."/>
            <person name="Bao F."/>
            <person name="Hu Y."/>
            <person name="Wan P."/>
            <person name="Li L."/>
            <person name="Deng X."/>
            <person name="Kuang T."/>
            <person name="Xiang C."/>
            <person name="Zhu J.K."/>
            <person name="Oliver M.J."/>
            <person name="He Y."/>
        </authorList>
    </citation>
    <scope>NUCLEOTIDE SEQUENCE [LARGE SCALE GENOMIC DNA]</scope>
    <source>
        <strain evidence="4">cv. XS01</strain>
    </source>
</reference>
<feature type="compositionally biased region" description="Low complexity" evidence="2">
    <location>
        <begin position="1180"/>
        <end position="1194"/>
    </location>
</feature>
<comment type="similarity">
    <text evidence="1">Belongs to the IST1 family.</text>
</comment>
<dbReference type="InterPro" id="IPR005061">
    <property type="entry name" value="Ist1"/>
</dbReference>
<proteinExistence type="inferred from homology"/>
<feature type="compositionally biased region" description="Low complexity" evidence="2">
    <location>
        <begin position="642"/>
        <end position="651"/>
    </location>
</feature>
<feature type="compositionally biased region" description="Basic and acidic residues" evidence="2">
    <location>
        <begin position="444"/>
        <end position="457"/>
    </location>
</feature>
<feature type="compositionally biased region" description="Polar residues" evidence="2">
    <location>
        <begin position="1020"/>
        <end position="1031"/>
    </location>
</feature>
<feature type="region of interest" description="Disordered" evidence="2">
    <location>
        <begin position="316"/>
        <end position="483"/>
    </location>
</feature>
<feature type="compositionally biased region" description="Polar residues" evidence="2">
    <location>
        <begin position="889"/>
        <end position="900"/>
    </location>
</feature>
<feature type="compositionally biased region" description="Acidic residues" evidence="2">
    <location>
        <begin position="948"/>
        <end position="957"/>
    </location>
</feature>
<feature type="compositionally biased region" description="Basic and acidic residues" evidence="2">
    <location>
        <begin position="189"/>
        <end position="199"/>
    </location>
</feature>
<feature type="region of interest" description="Disordered" evidence="2">
    <location>
        <begin position="225"/>
        <end position="259"/>
    </location>
</feature>
<feature type="compositionally biased region" description="Low complexity" evidence="2">
    <location>
        <begin position="723"/>
        <end position="734"/>
    </location>
</feature>
<protein>
    <submittedName>
        <fullName evidence="3">Dentin sialophosphoprotein-like</fullName>
    </submittedName>
</protein>
<feature type="compositionally biased region" description="Basic residues" evidence="2">
    <location>
        <begin position="797"/>
        <end position="807"/>
    </location>
</feature>
<evidence type="ECO:0000256" key="2">
    <source>
        <dbReference type="SAM" id="MobiDB-lite"/>
    </source>
</evidence>
<feature type="compositionally biased region" description="Polar residues" evidence="2">
    <location>
        <begin position="840"/>
        <end position="855"/>
    </location>
</feature>
<dbReference type="Pfam" id="PF03398">
    <property type="entry name" value="Ist1"/>
    <property type="match status" value="1"/>
</dbReference>
<evidence type="ECO:0000256" key="1">
    <source>
        <dbReference type="ARBA" id="ARBA00005536"/>
    </source>
</evidence>
<feature type="compositionally biased region" description="Polar residues" evidence="2">
    <location>
        <begin position="1237"/>
        <end position="1270"/>
    </location>
</feature>
<feature type="compositionally biased region" description="Polar residues" evidence="2">
    <location>
        <begin position="652"/>
        <end position="672"/>
    </location>
</feature>
<feature type="compositionally biased region" description="Basic and acidic residues" evidence="2">
    <location>
        <begin position="384"/>
        <end position="399"/>
    </location>
</feature>
<feature type="compositionally biased region" description="Basic and acidic residues" evidence="2">
    <location>
        <begin position="1036"/>
        <end position="1055"/>
    </location>
</feature>
<feature type="compositionally biased region" description="Low complexity" evidence="2">
    <location>
        <begin position="1222"/>
        <end position="1232"/>
    </location>
</feature>
<feature type="compositionally biased region" description="Basic and acidic residues" evidence="2">
    <location>
        <begin position="1161"/>
        <end position="1171"/>
    </location>
</feature>
<dbReference type="EMBL" id="KQ998965">
    <property type="protein sequence ID" value="KZV42731.1"/>
    <property type="molecule type" value="Genomic_DNA"/>
</dbReference>
<name>A0A2Z7C9Q8_9LAMI</name>
<feature type="compositionally biased region" description="Low complexity" evidence="2">
    <location>
        <begin position="316"/>
        <end position="332"/>
    </location>
</feature>